<organism evidence="1 2">
    <name type="scientific">uncultured phage cr30_1</name>
    <dbReference type="NCBI Taxonomy" id="2986411"/>
    <lineage>
        <taxon>Viruses</taxon>
        <taxon>Duplodnaviria</taxon>
        <taxon>Heunggongvirae</taxon>
        <taxon>Uroviricota</taxon>
        <taxon>Caudoviricetes</taxon>
        <taxon>Crassvirales</taxon>
        <taxon>Suoliviridae</taxon>
        <taxon>Boorivirinae</taxon>
        <taxon>Cohcovirus</taxon>
        <taxon>Cohcovirus splanchnicus</taxon>
    </lineage>
</organism>
<dbReference type="KEGG" id="vg:75692181"/>
<dbReference type="GeneID" id="75692181"/>
<gene>
    <name evidence="1" type="primary">gp_05874</name>
</gene>
<keyword evidence="2" id="KW-1185">Reference proteome</keyword>
<reference evidence="1 2" key="1">
    <citation type="submission" date="2021-04" db="EMBL/GenBank/DDBJ databases">
        <authorList>
            <person name="Shkoporov A.N."/>
            <person name="Stockdale S.R."/>
            <person name="Guerin E."/>
            <person name="Ross R.P."/>
            <person name="Hill C."/>
        </authorList>
    </citation>
    <scope>NUCLEOTIDE SEQUENCE [LARGE SCALE GENOMIC DNA]</scope>
    <source>
        <strain evidence="2">cr30_1</strain>
    </source>
</reference>
<sequence length="86" mass="10179">MKVEVWYAVDEDGGQYLFTSKPKRYVEGDSNYWINLNCPNEDEFAGNFNYTQISEEDRIQLNIPMISWKNEPIKIELDIQVMVINQ</sequence>
<accession>A0AAE7V3C5</accession>
<name>A0AAE7V3C5_9CAUD</name>
<protein>
    <submittedName>
        <fullName evidence="1">Uncharacterized protein</fullName>
    </submittedName>
</protein>
<dbReference type="RefSeq" id="YP_010358745.1">
    <property type="nucleotide sequence ID" value="NC_062765.1"/>
</dbReference>
<proteinExistence type="predicted"/>
<dbReference type="EMBL" id="MZ130475">
    <property type="protein sequence ID" value="QWM89173.1"/>
    <property type="molecule type" value="Genomic_DNA"/>
</dbReference>
<evidence type="ECO:0000313" key="2">
    <source>
        <dbReference type="Proteomes" id="UP000827388"/>
    </source>
</evidence>
<dbReference type="Proteomes" id="UP000827388">
    <property type="component" value="Segment"/>
</dbReference>
<evidence type="ECO:0000313" key="1">
    <source>
        <dbReference type="EMBL" id="QWM89173.1"/>
    </source>
</evidence>